<accession>A0A542EDR0</accession>
<dbReference type="InterPro" id="IPR012340">
    <property type="entry name" value="NA-bd_OB-fold"/>
</dbReference>
<dbReference type="Proteomes" id="UP000320806">
    <property type="component" value="Unassembled WGS sequence"/>
</dbReference>
<dbReference type="PROSITE" id="PS51857">
    <property type="entry name" value="CSD_2"/>
    <property type="match status" value="1"/>
</dbReference>
<organism evidence="2 3">
    <name type="scientific">Yimella lutea</name>
    <dbReference type="NCBI Taxonomy" id="587872"/>
    <lineage>
        <taxon>Bacteria</taxon>
        <taxon>Bacillati</taxon>
        <taxon>Actinomycetota</taxon>
        <taxon>Actinomycetes</taxon>
        <taxon>Micrococcales</taxon>
        <taxon>Dermacoccaceae</taxon>
        <taxon>Yimella</taxon>
    </lineage>
</organism>
<dbReference type="Gene3D" id="2.40.50.140">
    <property type="entry name" value="Nucleic acid-binding proteins"/>
    <property type="match status" value="1"/>
</dbReference>
<dbReference type="EMBL" id="VFMO01000001">
    <property type="protein sequence ID" value="TQJ13454.1"/>
    <property type="molecule type" value="Genomic_DNA"/>
</dbReference>
<reference evidence="2 3" key="1">
    <citation type="submission" date="2019-06" db="EMBL/GenBank/DDBJ databases">
        <title>Sequencing the genomes of 1000 actinobacteria strains.</title>
        <authorList>
            <person name="Klenk H.-P."/>
        </authorList>
    </citation>
    <scope>NUCLEOTIDE SEQUENCE [LARGE SCALE GENOMIC DNA]</scope>
    <source>
        <strain evidence="2 3">DSM 19828</strain>
    </source>
</reference>
<name>A0A542EDR0_9MICO</name>
<dbReference type="RefSeq" id="WP_129625228.1">
    <property type="nucleotide sequence ID" value="NZ_BAABCI010000015.1"/>
</dbReference>
<keyword evidence="3" id="KW-1185">Reference proteome</keyword>
<dbReference type="PRINTS" id="PR00050">
    <property type="entry name" value="COLDSHOCK"/>
</dbReference>
<evidence type="ECO:0000313" key="2">
    <source>
        <dbReference type="EMBL" id="TQJ13454.1"/>
    </source>
</evidence>
<keyword evidence="2" id="KW-0238">DNA-binding</keyword>
<dbReference type="AlphaFoldDB" id="A0A542EDR0"/>
<dbReference type="OrthoDB" id="7477356at2"/>
<protein>
    <submittedName>
        <fullName evidence="2">Putative cold-shock DNA-binding protein</fullName>
    </submittedName>
</protein>
<dbReference type="PANTHER" id="PTHR11544">
    <property type="entry name" value="COLD SHOCK DOMAIN CONTAINING PROTEINS"/>
    <property type="match status" value="1"/>
</dbReference>
<dbReference type="GO" id="GO:0003677">
    <property type="term" value="F:DNA binding"/>
    <property type="evidence" value="ECO:0007669"/>
    <property type="project" value="UniProtKB-KW"/>
</dbReference>
<gene>
    <name evidence="2" type="ORF">FB459_0872</name>
</gene>
<evidence type="ECO:0000313" key="3">
    <source>
        <dbReference type="Proteomes" id="UP000320806"/>
    </source>
</evidence>
<dbReference type="InterPro" id="IPR050181">
    <property type="entry name" value="Cold_shock_domain"/>
</dbReference>
<comment type="caution">
    <text evidence="2">The sequence shown here is derived from an EMBL/GenBank/DDBJ whole genome shotgun (WGS) entry which is preliminary data.</text>
</comment>
<feature type="domain" description="CSD" evidence="1">
    <location>
        <begin position="1"/>
        <end position="64"/>
    </location>
</feature>
<proteinExistence type="predicted"/>
<dbReference type="Pfam" id="PF00313">
    <property type="entry name" value="CSD"/>
    <property type="match status" value="1"/>
</dbReference>
<evidence type="ECO:0000259" key="1">
    <source>
        <dbReference type="PROSITE" id="PS51857"/>
    </source>
</evidence>
<dbReference type="InterPro" id="IPR002059">
    <property type="entry name" value="CSP_DNA-bd"/>
</dbReference>
<dbReference type="InterPro" id="IPR011129">
    <property type="entry name" value="CSD"/>
</dbReference>
<dbReference type="SMART" id="SM00357">
    <property type="entry name" value="CSP"/>
    <property type="match status" value="1"/>
</dbReference>
<dbReference type="SUPFAM" id="SSF50249">
    <property type="entry name" value="Nucleic acid-binding proteins"/>
    <property type="match status" value="1"/>
</dbReference>
<sequence length="127" mass="13386">MPSGKVKFFDADKGFGFVSGDDGKDVFLPSSALPAGTTTLKSGTRLEYSIVEGRRGAQAMTVTLLDPAPSLAARHRKPADDMAIIVEDLIKLLDGVGNGLRKGRYPDSSHSAKVASVLRAVADNLDV</sequence>